<sequence length="164" mass="18088">MPIWAAEITFKVDNDPDLLDTYNESWLSNGGWKFTIYALEFLTSFTEARKKSTNSPPAAAELSELKDLLAACAMRLQSAWAYLKHTDRHHKPWADQILSKEVNIPQLINIVCRAEQTADGIMHAAVLLAHSLLSLSDPESPSGKGLKANLPPPAQASASSAYRR</sequence>
<comment type="caution">
    <text evidence="2">The sequence shown here is derived from an EMBL/GenBank/DDBJ whole genome shotgun (WGS) entry which is preliminary data.</text>
</comment>
<name>A0AAW1Q972_9CHLO</name>
<reference evidence="2 3" key="1">
    <citation type="journal article" date="2024" name="Nat. Commun.">
        <title>Phylogenomics reveals the evolutionary origins of lichenization in chlorophyte algae.</title>
        <authorList>
            <person name="Puginier C."/>
            <person name="Libourel C."/>
            <person name="Otte J."/>
            <person name="Skaloud P."/>
            <person name="Haon M."/>
            <person name="Grisel S."/>
            <person name="Petersen M."/>
            <person name="Berrin J.G."/>
            <person name="Delaux P.M."/>
            <person name="Dal Grande F."/>
            <person name="Keller J."/>
        </authorList>
    </citation>
    <scope>NUCLEOTIDE SEQUENCE [LARGE SCALE GENOMIC DNA]</scope>
    <source>
        <strain evidence="2 3">SAG 2043</strain>
    </source>
</reference>
<dbReference type="AlphaFoldDB" id="A0AAW1Q972"/>
<feature type="compositionally biased region" description="Low complexity" evidence="1">
    <location>
        <begin position="155"/>
        <end position="164"/>
    </location>
</feature>
<dbReference type="Proteomes" id="UP001489004">
    <property type="component" value="Unassembled WGS sequence"/>
</dbReference>
<organism evidence="2 3">
    <name type="scientific">[Myrmecia] bisecta</name>
    <dbReference type="NCBI Taxonomy" id="41462"/>
    <lineage>
        <taxon>Eukaryota</taxon>
        <taxon>Viridiplantae</taxon>
        <taxon>Chlorophyta</taxon>
        <taxon>core chlorophytes</taxon>
        <taxon>Trebouxiophyceae</taxon>
        <taxon>Trebouxiales</taxon>
        <taxon>Trebouxiaceae</taxon>
        <taxon>Myrmecia</taxon>
    </lineage>
</organism>
<gene>
    <name evidence="2" type="ORF">WJX72_005674</name>
</gene>
<evidence type="ECO:0000313" key="2">
    <source>
        <dbReference type="EMBL" id="KAK9818012.1"/>
    </source>
</evidence>
<feature type="region of interest" description="Disordered" evidence="1">
    <location>
        <begin position="139"/>
        <end position="164"/>
    </location>
</feature>
<protein>
    <submittedName>
        <fullName evidence="2">Uncharacterized protein</fullName>
    </submittedName>
</protein>
<keyword evidence="3" id="KW-1185">Reference proteome</keyword>
<evidence type="ECO:0000313" key="3">
    <source>
        <dbReference type="Proteomes" id="UP001489004"/>
    </source>
</evidence>
<dbReference type="EMBL" id="JALJOR010000004">
    <property type="protein sequence ID" value="KAK9818012.1"/>
    <property type="molecule type" value="Genomic_DNA"/>
</dbReference>
<accession>A0AAW1Q972</accession>
<evidence type="ECO:0000256" key="1">
    <source>
        <dbReference type="SAM" id="MobiDB-lite"/>
    </source>
</evidence>
<proteinExistence type="predicted"/>